<protein>
    <submittedName>
        <fullName evidence="2">Regulator of nucleoside diphosphate kinase</fullName>
    </submittedName>
</protein>
<keyword evidence="3" id="KW-1185">Reference proteome</keyword>
<accession>A0A0S2I109</accession>
<dbReference type="SUPFAM" id="SSF54534">
    <property type="entry name" value="FKBP-like"/>
    <property type="match status" value="1"/>
</dbReference>
<reference evidence="2 3" key="1">
    <citation type="submission" date="2015-11" db="EMBL/GenBank/DDBJ databases">
        <title>Description and complete genome sequence of a novel strain predominating in hypersaline microbial mats and representing a new family of the Bacteriodetes phylum.</title>
        <authorList>
            <person name="Spring S."/>
            <person name="Bunk B."/>
            <person name="Sproer C."/>
            <person name="Klenk H.-P."/>
        </authorList>
    </citation>
    <scope>NUCLEOTIDE SEQUENCE [LARGE SCALE GENOMIC DNA]</scope>
    <source>
        <strain evidence="2 3">L21-Spi-D4</strain>
    </source>
</reference>
<name>A0A0S2I109_9BACT</name>
<dbReference type="Proteomes" id="UP000064893">
    <property type="component" value="Chromosome"/>
</dbReference>
<sequence>MKNIKITELDYARLKKAILHAREKYEADVNNLDNLAFEIRRAEKLDSKKIPPNVITMNSKVKLLNKKSKKETTIKIVYPKEANFKNGSVSILSPLGIALLGNEAGKEVSFNAPSGNIQMIIQEIEYQPESNGDYLV</sequence>
<dbReference type="GO" id="GO:0006354">
    <property type="term" value="P:DNA-templated transcription elongation"/>
    <property type="evidence" value="ECO:0007669"/>
    <property type="project" value="TreeGrafter"/>
</dbReference>
<dbReference type="InterPro" id="IPR023459">
    <property type="entry name" value="Tscrpt_elong_fac_GreA/B_fam"/>
</dbReference>
<dbReference type="GO" id="GO:0003677">
    <property type="term" value="F:DNA binding"/>
    <property type="evidence" value="ECO:0007669"/>
    <property type="project" value="InterPro"/>
</dbReference>
<dbReference type="InterPro" id="IPR036953">
    <property type="entry name" value="GreA/GreB_C_sf"/>
</dbReference>
<keyword evidence="2" id="KW-0808">Transferase</keyword>
<dbReference type="PANTHER" id="PTHR30437:SF5">
    <property type="entry name" value="REGULATOR OF NUCLEOSIDE DIPHOSPHATE KINASE"/>
    <property type="match status" value="1"/>
</dbReference>
<evidence type="ECO:0000259" key="1">
    <source>
        <dbReference type="Pfam" id="PF01272"/>
    </source>
</evidence>
<dbReference type="AlphaFoldDB" id="A0A0S2I109"/>
<keyword evidence="2" id="KW-0418">Kinase</keyword>
<dbReference type="EMBL" id="CP013118">
    <property type="protein sequence ID" value="ALO15983.1"/>
    <property type="molecule type" value="Genomic_DNA"/>
</dbReference>
<dbReference type="GO" id="GO:0032784">
    <property type="term" value="P:regulation of DNA-templated transcription elongation"/>
    <property type="evidence" value="ECO:0007669"/>
    <property type="project" value="InterPro"/>
</dbReference>
<organism evidence="2 3">
    <name type="scientific">Salinivirga cyanobacteriivorans</name>
    <dbReference type="NCBI Taxonomy" id="1307839"/>
    <lineage>
        <taxon>Bacteria</taxon>
        <taxon>Pseudomonadati</taxon>
        <taxon>Bacteroidota</taxon>
        <taxon>Bacteroidia</taxon>
        <taxon>Bacteroidales</taxon>
        <taxon>Salinivirgaceae</taxon>
        <taxon>Salinivirga</taxon>
    </lineage>
</organism>
<dbReference type="GO" id="GO:0070063">
    <property type="term" value="F:RNA polymerase binding"/>
    <property type="evidence" value="ECO:0007669"/>
    <property type="project" value="InterPro"/>
</dbReference>
<dbReference type="InterPro" id="IPR001437">
    <property type="entry name" value="Tscrpt_elong_fac_GreA/B_C"/>
</dbReference>
<dbReference type="Gene3D" id="3.10.50.30">
    <property type="entry name" value="Transcription elongation factor, GreA/GreB, C-terminal domain"/>
    <property type="match status" value="1"/>
</dbReference>
<dbReference type="PANTHER" id="PTHR30437">
    <property type="entry name" value="TRANSCRIPTION ELONGATION FACTOR GREA"/>
    <property type="match status" value="1"/>
</dbReference>
<dbReference type="STRING" id="1307839.L21SP5_02351"/>
<dbReference type="Pfam" id="PF01272">
    <property type="entry name" value="GreA_GreB"/>
    <property type="match status" value="1"/>
</dbReference>
<dbReference type="KEGG" id="blq:L21SP5_02351"/>
<dbReference type="OrthoDB" id="192847at2"/>
<dbReference type="RefSeq" id="WP_057953395.1">
    <property type="nucleotide sequence ID" value="NZ_CP013118.1"/>
</dbReference>
<evidence type="ECO:0000313" key="2">
    <source>
        <dbReference type="EMBL" id="ALO15983.1"/>
    </source>
</evidence>
<dbReference type="GO" id="GO:0016301">
    <property type="term" value="F:kinase activity"/>
    <property type="evidence" value="ECO:0007669"/>
    <property type="project" value="UniProtKB-KW"/>
</dbReference>
<proteinExistence type="predicted"/>
<gene>
    <name evidence="2" type="primary">rnk</name>
    <name evidence="2" type="ORF">L21SP5_02351</name>
</gene>
<feature type="domain" description="Transcription elongation factor GreA/GreB C-terminal" evidence="1">
    <location>
        <begin position="52"/>
        <end position="126"/>
    </location>
</feature>
<evidence type="ECO:0000313" key="3">
    <source>
        <dbReference type="Proteomes" id="UP000064893"/>
    </source>
</evidence>